<evidence type="ECO:0000256" key="1">
    <source>
        <dbReference type="SAM" id="Coils"/>
    </source>
</evidence>
<dbReference type="EMBL" id="JAPDFW010000089">
    <property type="protein sequence ID" value="KAJ5071331.1"/>
    <property type="molecule type" value="Genomic_DNA"/>
</dbReference>
<comment type="caution">
    <text evidence="2">The sequence shown here is derived from an EMBL/GenBank/DDBJ whole genome shotgun (WGS) entry which is preliminary data.</text>
</comment>
<keyword evidence="1" id="KW-0175">Coiled coil</keyword>
<keyword evidence="3" id="KW-1185">Reference proteome</keyword>
<accession>A0A9Q0LDS9</accession>
<name>A0A9Q0LDS9_ANAIG</name>
<feature type="coiled-coil region" evidence="1">
    <location>
        <begin position="225"/>
        <end position="252"/>
    </location>
</feature>
<evidence type="ECO:0000313" key="2">
    <source>
        <dbReference type="EMBL" id="KAJ5071331.1"/>
    </source>
</evidence>
<reference evidence="2" key="1">
    <citation type="submission" date="2022-10" db="EMBL/GenBank/DDBJ databases">
        <title>Novel sulphate-reducing endosymbionts in the free-living metamonad Anaeramoeba.</title>
        <authorList>
            <person name="Jerlstrom-Hultqvist J."/>
            <person name="Cepicka I."/>
            <person name="Gallot-Lavallee L."/>
            <person name="Salas-Leiva D."/>
            <person name="Curtis B.A."/>
            <person name="Zahonova K."/>
            <person name="Pipaliya S."/>
            <person name="Dacks J."/>
            <person name="Roger A.J."/>
        </authorList>
    </citation>
    <scope>NUCLEOTIDE SEQUENCE</scope>
    <source>
        <strain evidence="2">BMAN</strain>
    </source>
</reference>
<evidence type="ECO:0000313" key="3">
    <source>
        <dbReference type="Proteomes" id="UP001149090"/>
    </source>
</evidence>
<dbReference type="Proteomes" id="UP001149090">
    <property type="component" value="Unassembled WGS sequence"/>
</dbReference>
<dbReference type="AlphaFoldDB" id="A0A9Q0LDS9"/>
<sequence>MELIKELSEQSELTKYKLSDFVKENLTKDETKPFTDSKEFFDAVTSFLVLSFISFEEINFPVTLFEKNSQPKNFPAHVQWIEHTRKLKEKMKEIIFKKVELMPNKPIVARYKDKIKLTDKEFLLLSCLVLSSIGFSIPNAMRFYSLEGLSTMGLFGDMTPFELINFVSPTRGHMKDRMFKNGIESYGYMRMEPQFVAALFDQDLSEEQMLSLQGTNLGAVFEERKKEKEDEKKNGEEKIELAKNELEKIDQEK</sequence>
<organism evidence="2 3">
    <name type="scientific">Anaeramoeba ignava</name>
    <name type="common">Anaerobic marine amoeba</name>
    <dbReference type="NCBI Taxonomy" id="1746090"/>
    <lineage>
        <taxon>Eukaryota</taxon>
        <taxon>Metamonada</taxon>
        <taxon>Anaeramoebidae</taxon>
        <taxon>Anaeramoeba</taxon>
    </lineage>
</organism>
<gene>
    <name evidence="2" type="ORF">M0811_10393</name>
</gene>
<protein>
    <submittedName>
        <fullName evidence="2">Uncharacterized protein</fullName>
    </submittedName>
</protein>
<proteinExistence type="predicted"/>